<dbReference type="SUPFAM" id="SSF55486">
    <property type="entry name" value="Metalloproteases ('zincins'), catalytic domain"/>
    <property type="match status" value="1"/>
</dbReference>
<dbReference type="Gene3D" id="3.40.390.10">
    <property type="entry name" value="Collagenase (Catalytic Domain)"/>
    <property type="match status" value="1"/>
</dbReference>
<dbReference type="InterPro" id="IPR024079">
    <property type="entry name" value="MetalloPept_cat_dom_sf"/>
</dbReference>
<dbReference type="GO" id="GO:0004222">
    <property type="term" value="F:metalloendopeptidase activity"/>
    <property type="evidence" value="ECO:0007669"/>
    <property type="project" value="InterPro"/>
</dbReference>
<name>A0AB34FJQ0_9HYPO</name>
<dbReference type="GO" id="GO:0031012">
    <property type="term" value="C:extracellular matrix"/>
    <property type="evidence" value="ECO:0007669"/>
    <property type="project" value="InterPro"/>
</dbReference>
<evidence type="ECO:0000256" key="2">
    <source>
        <dbReference type="ARBA" id="ARBA00022723"/>
    </source>
</evidence>
<reference evidence="6" key="1">
    <citation type="submission" date="2023-01" db="EMBL/GenBank/DDBJ databases">
        <title>The growth and conidiation of Purpureocillium lavendulum are regulated by nitrogen source and histone H3K14 acetylation.</title>
        <authorList>
            <person name="Tang P."/>
            <person name="Han J."/>
            <person name="Zhang C."/>
            <person name="Tang P."/>
            <person name="Qi F."/>
            <person name="Zhang K."/>
            <person name="Liang L."/>
        </authorList>
    </citation>
    <scope>NUCLEOTIDE SEQUENCE</scope>
    <source>
        <strain evidence="6">YMF1.00683</strain>
    </source>
</reference>
<keyword evidence="7" id="KW-1185">Reference proteome</keyword>
<comment type="caution">
    <text evidence="6">The sequence shown here is derived from an EMBL/GenBank/DDBJ whole genome shotgun (WGS) entry which is preliminary data.</text>
</comment>
<keyword evidence="3" id="KW-0378">Hydrolase</keyword>
<dbReference type="EMBL" id="JAQHRD010000007">
    <property type="protein sequence ID" value="KAJ6439173.1"/>
    <property type="molecule type" value="Genomic_DNA"/>
</dbReference>
<dbReference type="GO" id="GO:0006508">
    <property type="term" value="P:proteolysis"/>
    <property type="evidence" value="ECO:0007669"/>
    <property type="project" value="UniProtKB-KW"/>
</dbReference>
<feature type="domain" description="Peptidase M10 metallopeptidase" evidence="5">
    <location>
        <begin position="33"/>
        <end position="151"/>
    </location>
</feature>
<dbReference type="Pfam" id="PF00413">
    <property type="entry name" value="Peptidase_M10"/>
    <property type="match status" value="1"/>
</dbReference>
<evidence type="ECO:0000256" key="1">
    <source>
        <dbReference type="ARBA" id="ARBA00022670"/>
    </source>
</evidence>
<sequence length="218" mass="24704">MACLDIGTGDIQYAPRCDFVSAQIGSGDQIPRWQPGIELTYVVCDETFPTLEDAAFTSRQLTTAMGMWNNAGVTFRLVERNSLANFRVVYRNSPLDGRMETLASSFLPNNSAADKRTLYVYALAFTNAHLNNQAYFLAHEVGHILGLRHEFSMEREQCLWSTTFGSRNSSGIMAYYADSSHWRVTPQDLKEMEAFYNPSFTGQDGRKVMNYTPERVIY</sequence>
<protein>
    <submittedName>
        <fullName evidence="6">Matrix metalloproteinase-11</fullName>
    </submittedName>
</protein>
<evidence type="ECO:0000313" key="7">
    <source>
        <dbReference type="Proteomes" id="UP001163105"/>
    </source>
</evidence>
<keyword evidence="1" id="KW-0645">Protease</keyword>
<accession>A0AB34FJQ0</accession>
<evidence type="ECO:0000256" key="4">
    <source>
        <dbReference type="ARBA" id="ARBA00022833"/>
    </source>
</evidence>
<keyword evidence="6" id="KW-0482">Metalloprotease</keyword>
<dbReference type="AlphaFoldDB" id="A0AB34FJQ0"/>
<gene>
    <name evidence="6" type="ORF">O9K51_08584</name>
</gene>
<dbReference type="InterPro" id="IPR001818">
    <property type="entry name" value="Pept_M10_metallopeptidase"/>
</dbReference>
<evidence type="ECO:0000259" key="5">
    <source>
        <dbReference type="Pfam" id="PF00413"/>
    </source>
</evidence>
<keyword evidence="4" id="KW-0862">Zinc</keyword>
<keyword evidence="2" id="KW-0479">Metal-binding</keyword>
<evidence type="ECO:0000256" key="3">
    <source>
        <dbReference type="ARBA" id="ARBA00022801"/>
    </source>
</evidence>
<proteinExistence type="predicted"/>
<organism evidence="6 7">
    <name type="scientific">Purpureocillium lavendulum</name>
    <dbReference type="NCBI Taxonomy" id="1247861"/>
    <lineage>
        <taxon>Eukaryota</taxon>
        <taxon>Fungi</taxon>
        <taxon>Dikarya</taxon>
        <taxon>Ascomycota</taxon>
        <taxon>Pezizomycotina</taxon>
        <taxon>Sordariomycetes</taxon>
        <taxon>Hypocreomycetidae</taxon>
        <taxon>Hypocreales</taxon>
        <taxon>Ophiocordycipitaceae</taxon>
        <taxon>Purpureocillium</taxon>
    </lineage>
</organism>
<evidence type="ECO:0000313" key="6">
    <source>
        <dbReference type="EMBL" id="KAJ6439173.1"/>
    </source>
</evidence>
<dbReference type="Proteomes" id="UP001163105">
    <property type="component" value="Unassembled WGS sequence"/>
</dbReference>
<dbReference type="GO" id="GO:0008270">
    <property type="term" value="F:zinc ion binding"/>
    <property type="evidence" value="ECO:0007669"/>
    <property type="project" value="InterPro"/>
</dbReference>